<sequence length="108" mass="12043">MTPLLSQLQWLVGRRPASGTLEPERLGRTAVSPLKSLNVFYVRLATDGKARSLNPAHAKLHSIEGHDLDSVFAQVVNKPGDTKHPLRNLCLEFRFTREDDNRLDGAGR</sequence>
<protein>
    <submittedName>
        <fullName evidence="1">Uncharacterized protein</fullName>
    </submittedName>
</protein>
<dbReference type="AlphaFoldDB" id="A0A0M2V1F4"/>
<keyword evidence="2" id="KW-1185">Reference proteome</keyword>
<evidence type="ECO:0000313" key="2">
    <source>
        <dbReference type="Proteomes" id="UP000034954"/>
    </source>
</evidence>
<accession>A0A0M2V1F4</accession>
<reference evidence="1 2" key="1">
    <citation type="journal article" date="2013" name="BMC Microbiol.">
        <title>Identification of the type II cytochrome c maturation pathway in anammox bacteria by comparative genomics.</title>
        <authorList>
            <person name="Ferousi C."/>
            <person name="Speth D.R."/>
            <person name="Reimann J."/>
            <person name="Op den Camp H.J."/>
            <person name="Allen J.W."/>
            <person name="Keltjens J.T."/>
            <person name="Jetten M.S."/>
        </authorList>
    </citation>
    <scope>NUCLEOTIDE SEQUENCE [LARGE SCALE GENOMIC DNA]</scope>
    <source>
        <strain evidence="1">RU1</strain>
    </source>
</reference>
<comment type="caution">
    <text evidence="1">The sequence shown here is derived from an EMBL/GenBank/DDBJ whole genome shotgun (WGS) entry which is preliminary data.</text>
</comment>
<gene>
    <name evidence="1" type="ORF">BROFUL_00289</name>
</gene>
<dbReference type="EMBL" id="LAQJ01000034">
    <property type="protein sequence ID" value="KKO20976.1"/>
    <property type="molecule type" value="Genomic_DNA"/>
</dbReference>
<dbReference type="Proteomes" id="UP000034954">
    <property type="component" value="Unassembled WGS sequence"/>
</dbReference>
<name>A0A0M2V1F4_9BACT</name>
<organism evidence="1 2">
    <name type="scientific">Candidatus Brocadia fulgida</name>
    <dbReference type="NCBI Taxonomy" id="380242"/>
    <lineage>
        <taxon>Bacteria</taxon>
        <taxon>Pseudomonadati</taxon>
        <taxon>Planctomycetota</taxon>
        <taxon>Candidatus Brocadiia</taxon>
        <taxon>Candidatus Brocadiales</taxon>
        <taxon>Candidatus Brocadiaceae</taxon>
        <taxon>Candidatus Brocadia</taxon>
    </lineage>
</organism>
<evidence type="ECO:0000313" key="1">
    <source>
        <dbReference type="EMBL" id="KKO20976.1"/>
    </source>
</evidence>
<proteinExistence type="predicted"/>